<dbReference type="InterPro" id="IPR058520">
    <property type="entry name" value="DUF8207"/>
</dbReference>
<evidence type="ECO:0000256" key="1">
    <source>
        <dbReference type="SAM" id="MobiDB-lite"/>
    </source>
</evidence>
<keyword evidence="4" id="KW-1185">Reference proteome</keyword>
<accession>A0AAW1HWK8</accession>
<evidence type="ECO:0000259" key="2">
    <source>
        <dbReference type="Pfam" id="PF26634"/>
    </source>
</evidence>
<feature type="region of interest" description="Disordered" evidence="1">
    <location>
        <begin position="73"/>
        <end position="119"/>
    </location>
</feature>
<dbReference type="AlphaFoldDB" id="A0AAW1HWK8"/>
<evidence type="ECO:0000313" key="3">
    <source>
        <dbReference type="EMBL" id="KAK9681124.1"/>
    </source>
</evidence>
<dbReference type="Pfam" id="PF26634">
    <property type="entry name" value="DUF8207"/>
    <property type="match status" value="1"/>
</dbReference>
<name>A0AAW1HWK8_POPJA</name>
<evidence type="ECO:0000313" key="4">
    <source>
        <dbReference type="Proteomes" id="UP001458880"/>
    </source>
</evidence>
<sequence>MNEQLTSEIIKATKAIKKKQLAMKIGQSEQDSFLQKHFKPITEPLRKILKTGGIKQEIDVDAIKSEITHDLKRNLQTPSNSETSSSSLQSPPPPPPSQSSTQPTPQRRKTPVSRRLAADVEYNPFTEEEEEEIQAEKSFRKFREEYRDMIDKRPDMVDKFLKQYNMTPRVYIDGLLSDTTGEYDTTTGVHFDHVLNQLKMGNAIVEIDGNDLIIQGIRYKGTAGLYELIFKSEPKGYTKEDQTRYRDRDINELVERLKLLIASQQAGHTGHNNEIASIIEELKEAGVI</sequence>
<organism evidence="3 4">
    <name type="scientific">Popillia japonica</name>
    <name type="common">Japanese beetle</name>
    <dbReference type="NCBI Taxonomy" id="7064"/>
    <lineage>
        <taxon>Eukaryota</taxon>
        <taxon>Metazoa</taxon>
        <taxon>Ecdysozoa</taxon>
        <taxon>Arthropoda</taxon>
        <taxon>Hexapoda</taxon>
        <taxon>Insecta</taxon>
        <taxon>Pterygota</taxon>
        <taxon>Neoptera</taxon>
        <taxon>Endopterygota</taxon>
        <taxon>Coleoptera</taxon>
        <taxon>Polyphaga</taxon>
        <taxon>Scarabaeiformia</taxon>
        <taxon>Scarabaeidae</taxon>
        <taxon>Rutelinae</taxon>
        <taxon>Popillia</taxon>
    </lineage>
</organism>
<feature type="compositionally biased region" description="Low complexity" evidence="1">
    <location>
        <begin position="76"/>
        <end position="89"/>
    </location>
</feature>
<dbReference type="EMBL" id="JASPKY010000843">
    <property type="protein sequence ID" value="KAK9681124.1"/>
    <property type="molecule type" value="Genomic_DNA"/>
</dbReference>
<dbReference type="PANTHER" id="PTHR35374:SF1">
    <property type="entry name" value="PROTEIN KINASE DOMAIN-CONTAINING PROTEIN"/>
    <property type="match status" value="1"/>
</dbReference>
<gene>
    <name evidence="3" type="ORF">QE152_g38561</name>
</gene>
<dbReference type="PANTHER" id="PTHR35374">
    <property type="entry name" value="CYCLIN-DEPENDENT KINASE 11A-LIKE"/>
    <property type="match status" value="1"/>
</dbReference>
<proteinExistence type="predicted"/>
<protein>
    <recommendedName>
        <fullName evidence="2">DUF8207 domain-containing protein</fullName>
    </recommendedName>
</protein>
<dbReference type="Proteomes" id="UP001458880">
    <property type="component" value="Unassembled WGS sequence"/>
</dbReference>
<comment type="caution">
    <text evidence="3">The sequence shown here is derived from an EMBL/GenBank/DDBJ whole genome shotgun (WGS) entry which is preliminary data.</text>
</comment>
<reference evidence="3 4" key="1">
    <citation type="journal article" date="2024" name="BMC Genomics">
        <title>De novo assembly and annotation of Popillia japonica's genome with initial clues to its potential as an invasive pest.</title>
        <authorList>
            <person name="Cucini C."/>
            <person name="Boschi S."/>
            <person name="Funari R."/>
            <person name="Cardaioli E."/>
            <person name="Iannotti N."/>
            <person name="Marturano G."/>
            <person name="Paoli F."/>
            <person name="Bruttini M."/>
            <person name="Carapelli A."/>
            <person name="Frati F."/>
            <person name="Nardi F."/>
        </authorList>
    </citation>
    <scope>NUCLEOTIDE SEQUENCE [LARGE SCALE GENOMIC DNA]</scope>
    <source>
        <strain evidence="3">DMR45628</strain>
    </source>
</reference>
<feature type="domain" description="DUF8207" evidence="2">
    <location>
        <begin position="182"/>
        <end position="246"/>
    </location>
</feature>